<dbReference type="GO" id="GO:0031490">
    <property type="term" value="F:chromatin DNA binding"/>
    <property type="evidence" value="ECO:0007669"/>
    <property type="project" value="TreeGrafter"/>
</dbReference>
<name>V8P2Y6_OPHHA</name>
<reference evidence="6 7" key="1">
    <citation type="journal article" date="2013" name="Proc. Natl. Acad. Sci. U.S.A.">
        <title>The king cobra genome reveals dynamic gene evolution and adaptation in the snake venom system.</title>
        <authorList>
            <person name="Vonk F.J."/>
            <person name="Casewell N.R."/>
            <person name="Henkel C.V."/>
            <person name="Heimberg A.M."/>
            <person name="Jansen H.J."/>
            <person name="McCleary R.J."/>
            <person name="Kerkkamp H.M."/>
            <person name="Vos R.A."/>
            <person name="Guerreiro I."/>
            <person name="Calvete J.J."/>
            <person name="Wuster W."/>
            <person name="Woods A.E."/>
            <person name="Logan J.M."/>
            <person name="Harrison R.A."/>
            <person name="Castoe T.A."/>
            <person name="de Koning A.P."/>
            <person name="Pollock D.D."/>
            <person name="Yandell M."/>
            <person name="Calderon D."/>
            <person name="Renjifo C."/>
            <person name="Currier R.B."/>
            <person name="Salgado D."/>
            <person name="Pla D."/>
            <person name="Sanz L."/>
            <person name="Hyder A.S."/>
            <person name="Ribeiro J.M."/>
            <person name="Arntzen J.W."/>
            <person name="van den Thillart G.E."/>
            <person name="Boetzer M."/>
            <person name="Pirovano W."/>
            <person name="Dirks R.P."/>
            <person name="Spaink H.P."/>
            <person name="Duboule D."/>
            <person name="McGlinn E."/>
            <person name="Kini R.M."/>
            <person name="Richardson M.K."/>
        </authorList>
    </citation>
    <scope>NUCLEOTIDE SEQUENCE</scope>
    <source>
        <tissue evidence="6">Blood</tissue>
    </source>
</reference>
<dbReference type="InterPro" id="IPR051630">
    <property type="entry name" value="Corepressor-Demethylase"/>
</dbReference>
<organism evidence="6 7">
    <name type="scientific">Ophiophagus hannah</name>
    <name type="common">King cobra</name>
    <name type="synonym">Naja hannah</name>
    <dbReference type="NCBI Taxonomy" id="8665"/>
    <lineage>
        <taxon>Eukaryota</taxon>
        <taxon>Metazoa</taxon>
        <taxon>Chordata</taxon>
        <taxon>Craniata</taxon>
        <taxon>Vertebrata</taxon>
        <taxon>Euteleostomi</taxon>
        <taxon>Lepidosauria</taxon>
        <taxon>Squamata</taxon>
        <taxon>Bifurcata</taxon>
        <taxon>Unidentata</taxon>
        <taxon>Episquamata</taxon>
        <taxon>Toxicofera</taxon>
        <taxon>Serpentes</taxon>
        <taxon>Colubroidea</taxon>
        <taxon>Elapidae</taxon>
        <taxon>Elapinae</taxon>
        <taxon>Ophiophagus</taxon>
    </lineage>
</organism>
<dbReference type="PANTHER" id="PTHR14017:SF5">
    <property type="entry name" value="LYSINE-SPECIFIC DEMETHYLASE 6B"/>
    <property type="match status" value="1"/>
</dbReference>
<dbReference type="GO" id="GO:0044666">
    <property type="term" value="C:MLL3/4 complex"/>
    <property type="evidence" value="ECO:0007669"/>
    <property type="project" value="TreeGrafter"/>
</dbReference>
<evidence type="ECO:0000313" key="6">
    <source>
        <dbReference type="EMBL" id="ETE68333.1"/>
    </source>
</evidence>
<comment type="similarity">
    <text evidence="3">Belongs to the UTX family.</text>
</comment>
<protein>
    <recommendedName>
        <fullName evidence="4">[histone H3]-trimethyl-L-lysine(27) demethylase</fullName>
        <ecNumber evidence="4">1.14.11.68</ecNumber>
    </recommendedName>
</protein>
<accession>V8P2Y6</accession>
<keyword evidence="6" id="KW-0489">Methyltransferase</keyword>
<dbReference type="GO" id="GO:0071558">
    <property type="term" value="F:histone H3K27me2/H3K27me3 demethylase activity"/>
    <property type="evidence" value="ECO:0007669"/>
    <property type="project" value="UniProtKB-EC"/>
</dbReference>
<evidence type="ECO:0000256" key="4">
    <source>
        <dbReference type="ARBA" id="ARBA00034525"/>
    </source>
</evidence>
<dbReference type="AlphaFoldDB" id="V8P2Y6"/>
<dbReference type="Proteomes" id="UP000018936">
    <property type="component" value="Unassembled WGS sequence"/>
</dbReference>
<proteinExistence type="inferred from homology"/>
<comment type="subcellular location">
    <subcellularLocation>
        <location evidence="1">Nucleus</location>
    </subcellularLocation>
</comment>
<comment type="catalytic activity">
    <reaction evidence="5">
        <text>N(6),N(6),N(6)-trimethyl-L-lysyl(27)-[histone H3] + 2 2-oxoglutarate + 2 O2 = N(6)-methyl-L-lysyl(27)-[histone H3] + 2 formaldehyde + 2 succinate + 2 CO2</text>
        <dbReference type="Rhea" id="RHEA:60224"/>
        <dbReference type="Rhea" id="RHEA-COMP:15535"/>
        <dbReference type="Rhea" id="RHEA-COMP:15544"/>
        <dbReference type="ChEBI" id="CHEBI:15379"/>
        <dbReference type="ChEBI" id="CHEBI:16526"/>
        <dbReference type="ChEBI" id="CHEBI:16810"/>
        <dbReference type="ChEBI" id="CHEBI:16842"/>
        <dbReference type="ChEBI" id="CHEBI:30031"/>
        <dbReference type="ChEBI" id="CHEBI:61929"/>
        <dbReference type="ChEBI" id="CHEBI:61961"/>
        <dbReference type="EC" id="1.14.11.68"/>
    </reaction>
</comment>
<keyword evidence="2" id="KW-0539">Nucleus</keyword>
<dbReference type="Gene3D" id="2.60.120.650">
    <property type="entry name" value="Cupin"/>
    <property type="match status" value="2"/>
</dbReference>
<dbReference type="GO" id="GO:0008168">
    <property type="term" value="F:methyltransferase activity"/>
    <property type="evidence" value="ECO:0007669"/>
    <property type="project" value="UniProtKB-KW"/>
</dbReference>
<keyword evidence="7" id="KW-1185">Reference proteome</keyword>
<dbReference type="PANTHER" id="PTHR14017">
    <property type="entry name" value="LYSINE-SPECIFIC DEMETHYLASE"/>
    <property type="match status" value="1"/>
</dbReference>
<dbReference type="EMBL" id="AZIM01001041">
    <property type="protein sequence ID" value="ETE68333.1"/>
    <property type="molecule type" value="Genomic_DNA"/>
</dbReference>
<evidence type="ECO:0000256" key="3">
    <source>
        <dbReference type="ARBA" id="ARBA00034483"/>
    </source>
</evidence>
<evidence type="ECO:0000256" key="1">
    <source>
        <dbReference type="ARBA" id="ARBA00004123"/>
    </source>
</evidence>
<dbReference type="EC" id="1.14.11.68" evidence="4"/>
<keyword evidence="6" id="KW-0808">Transferase</keyword>
<comment type="caution">
    <text evidence="6">The sequence shown here is derived from an EMBL/GenBank/DDBJ whole genome shotgun (WGS) entry which is preliminary data.</text>
</comment>
<dbReference type="GO" id="GO:0032259">
    <property type="term" value="P:methylation"/>
    <property type="evidence" value="ECO:0007669"/>
    <property type="project" value="UniProtKB-KW"/>
</dbReference>
<dbReference type="GO" id="GO:0000978">
    <property type="term" value="F:RNA polymerase II cis-regulatory region sequence-specific DNA binding"/>
    <property type="evidence" value="ECO:0007669"/>
    <property type="project" value="TreeGrafter"/>
</dbReference>
<evidence type="ECO:0000256" key="5">
    <source>
        <dbReference type="ARBA" id="ARBA00048695"/>
    </source>
</evidence>
<sequence>MGGLESKRDAFSPVLLQFCTDPKNPITVIRGLAGSLRLSEYDDYGFVAQSARGSDWVWCFCPVVAFRTLATPAAESQQIFPTIWGACIVRLSGVPLLYCLHLPADLGLFSTKTLVEASGEHAVEVRTQVQQPSDENWDLSGTKQVWPCESSRSHTTIAKYAQYQAASFQESLQVR</sequence>
<evidence type="ECO:0000313" key="7">
    <source>
        <dbReference type="Proteomes" id="UP000018936"/>
    </source>
</evidence>
<feature type="non-terminal residue" evidence="6">
    <location>
        <position position="1"/>
    </location>
</feature>
<dbReference type="GO" id="GO:0007507">
    <property type="term" value="P:heart development"/>
    <property type="evidence" value="ECO:0007669"/>
    <property type="project" value="TreeGrafter"/>
</dbReference>
<gene>
    <name evidence="6" type="primary">Kdm6b</name>
    <name evidence="6" type="ORF">L345_05881</name>
</gene>
<dbReference type="OrthoDB" id="418911at2759"/>
<dbReference type="GO" id="GO:0010468">
    <property type="term" value="P:regulation of gene expression"/>
    <property type="evidence" value="ECO:0007669"/>
    <property type="project" value="TreeGrafter"/>
</dbReference>
<evidence type="ECO:0000256" key="2">
    <source>
        <dbReference type="ARBA" id="ARBA00023242"/>
    </source>
</evidence>